<name>A0ABR4AAR0_9LECA</name>
<evidence type="ECO:0000259" key="8">
    <source>
        <dbReference type="PROSITE" id="PS50850"/>
    </source>
</evidence>
<evidence type="ECO:0000256" key="7">
    <source>
        <dbReference type="SAM" id="Phobius"/>
    </source>
</evidence>
<comment type="subcellular location">
    <subcellularLocation>
        <location evidence="1">Membrane</location>
        <topology evidence="1">Multi-pass membrane protein</topology>
    </subcellularLocation>
</comment>
<feature type="transmembrane region" description="Helical" evidence="7">
    <location>
        <begin position="145"/>
        <end position="166"/>
    </location>
</feature>
<reference evidence="9 10" key="1">
    <citation type="submission" date="2024-09" db="EMBL/GenBank/DDBJ databases">
        <title>Rethinking Asexuality: The Enigmatic Case of Functional Sexual Genes in Lepraria (Stereocaulaceae).</title>
        <authorList>
            <person name="Doellman M."/>
            <person name="Sun Y."/>
            <person name="Barcenas-Pena A."/>
            <person name="Lumbsch H.T."/>
            <person name="Grewe F."/>
        </authorList>
    </citation>
    <scope>NUCLEOTIDE SEQUENCE [LARGE SCALE GENOMIC DNA]</scope>
    <source>
        <strain evidence="9 10">Mercado 3170</strain>
    </source>
</reference>
<dbReference type="Proteomes" id="UP001590950">
    <property type="component" value="Unassembled WGS sequence"/>
</dbReference>
<feature type="transmembrane region" description="Helical" evidence="7">
    <location>
        <begin position="186"/>
        <end position="208"/>
    </location>
</feature>
<proteinExistence type="predicted"/>
<evidence type="ECO:0000256" key="2">
    <source>
        <dbReference type="ARBA" id="ARBA00022448"/>
    </source>
</evidence>
<gene>
    <name evidence="9" type="ORF">N7G274_005159</name>
</gene>
<keyword evidence="5 7" id="KW-0472">Membrane</keyword>
<dbReference type="InterPro" id="IPR036259">
    <property type="entry name" value="MFS_trans_sf"/>
</dbReference>
<feature type="transmembrane region" description="Helical" evidence="7">
    <location>
        <begin position="380"/>
        <end position="403"/>
    </location>
</feature>
<comment type="caution">
    <text evidence="9">The sequence shown here is derived from an EMBL/GenBank/DDBJ whole genome shotgun (WGS) entry which is preliminary data.</text>
</comment>
<keyword evidence="2" id="KW-0813">Transport</keyword>
<evidence type="ECO:0000256" key="3">
    <source>
        <dbReference type="ARBA" id="ARBA00022692"/>
    </source>
</evidence>
<feature type="domain" description="Major facilitator superfamily (MFS) profile" evidence="8">
    <location>
        <begin position="14"/>
        <end position="504"/>
    </location>
</feature>
<evidence type="ECO:0000313" key="10">
    <source>
        <dbReference type="Proteomes" id="UP001590950"/>
    </source>
</evidence>
<dbReference type="Gene3D" id="1.20.1250.20">
    <property type="entry name" value="MFS general substrate transporter like domains"/>
    <property type="match status" value="1"/>
</dbReference>
<feature type="transmembrane region" description="Helical" evidence="7">
    <location>
        <begin position="84"/>
        <end position="101"/>
    </location>
</feature>
<organism evidence="9 10">
    <name type="scientific">Stereocaulon virgatum</name>
    <dbReference type="NCBI Taxonomy" id="373712"/>
    <lineage>
        <taxon>Eukaryota</taxon>
        <taxon>Fungi</taxon>
        <taxon>Dikarya</taxon>
        <taxon>Ascomycota</taxon>
        <taxon>Pezizomycotina</taxon>
        <taxon>Lecanoromycetes</taxon>
        <taxon>OSLEUM clade</taxon>
        <taxon>Lecanoromycetidae</taxon>
        <taxon>Lecanorales</taxon>
        <taxon>Lecanorineae</taxon>
        <taxon>Stereocaulaceae</taxon>
        <taxon>Stereocaulon</taxon>
    </lineage>
</organism>
<evidence type="ECO:0000256" key="5">
    <source>
        <dbReference type="ARBA" id="ARBA00023136"/>
    </source>
</evidence>
<sequence length="616" mass="67122">MAKSHKARKLPVQQLTVLALCRFAEPIAFSSVFPYLPEMIESFKIPKNEVSKWAGITSAVFSLSQAATGIAWGRASDRFGRKPVILCAMLCVMSTTLLFGFSTSLSMAIVARALTGASNGNIGIMRTAVAEMVPWKELQPRAFSVMPLIWTIGSIFGPGFGGALANPAAKYPNSFGKSWLLRTYPFALPNLVAASFFIFGLAVGFLFLKETLETKRDTRDYGRVIGKLLLQPLKPKKPKAAKWQHEEEQSSSLLNHSRESSAVSIGNGIDAREDRKAILLAPPSYREVFSYQSNLNLLAYSLLALHSVAYDQLLPIFMHYPPQTDRSSSYDVHLPLKFIGGFGIDSDRIGLLFMMYGIIGMFIQFFIFPPLTRRYGVLPCLKVVTAMFPIAYMLTPFTALLPTPLAQQIGMFAIMLVKCWAVIFAFPCTTILLTNSAVSLRVLGTLNGVATSISAVGRAAGPAIAGWTFTVGVSKGYVILPWWILAGFSLLGAIAPWWLVEMEGFGGDESDNEAEETLRDENEQVGTNPIDMGHSPLAEHGLMGDDFAIIDGDPPKPPRLSKTLSNTSEAKHFHPLRRMSSPIGQRKNLGRGGSDCLSNGLGQTRSGFGAGGSSYH</sequence>
<evidence type="ECO:0000256" key="1">
    <source>
        <dbReference type="ARBA" id="ARBA00004141"/>
    </source>
</evidence>
<keyword evidence="10" id="KW-1185">Reference proteome</keyword>
<dbReference type="InterPro" id="IPR020846">
    <property type="entry name" value="MFS_dom"/>
</dbReference>
<dbReference type="Pfam" id="PF07690">
    <property type="entry name" value="MFS_1"/>
    <property type="match status" value="1"/>
</dbReference>
<feature type="transmembrane region" description="Helical" evidence="7">
    <location>
        <begin position="349"/>
        <end position="368"/>
    </location>
</feature>
<feature type="transmembrane region" description="Helical" evidence="7">
    <location>
        <begin position="409"/>
        <end position="433"/>
    </location>
</feature>
<dbReference type="PANTHER" id="PTHR23504:SF8">
    <property type="entry name" value="TRANSPORTER, PUTATIVE (AFU_ORTHOLOGUE AFUA_1G03730)-RELATED"/>
    <property type="match status" value="1"/>
</dbReference>
<evidence type="ECO:0000256" key="4">
    <source>
        <dbReference type="ARBA" id="ARBA00022989"/>
    </source>
</evidence>
<dbReference type="PROSITE" id="PS50850">
    <property type="entry name" value="MFS"/>
    <property type="match status" value="1"/>
</dbReference>
<accession>A0ABR4AAR0</accession>
<keyword evidence="4 7" id="KW-1133">Transmembrane helix</keyword>
<dbReference type="InterPro" id="IPR011701">
    <property type="entry name" value="MFS"/>
</dbReference>
<feature type="compositionally biased region" description="Polar residues" evidence="6">
    <location>
        <begin position="596"/>
        <end position="606"/>
    </location>
</feature>
<feature type="transmembrane region" description="Helical" evidence="7">
    <location>
        <begin position="480"/>
        <end position="500"/>
    </location>
</feature>
<evidence type="ECO:0000313" key="9">
    <source>
        <dbReference type="EMBL" id="KAL2041971.1"/>
    </source>
</evidence>
<feature type="region of interest" description="Disordered" evidence="6">
    <location>
        <begin position="552"/>
        <end position="616"/>
    </location>
</feature>
<feature type="transmembrane region" description="Helical" evidence="7">
    <location>
        <begin position="107"/>
        <end position="124"/>
    </location>
</feature>
<feature type="region of interest" description="Disordered" evidence="6">
    <location>
        <begin position="508"/>
        <end position="529"/>
    </location>
</feature>
<dbReference type="SUPFAM" id="SSF103473">
    <property type="entry name" value="MFS general substrate transporter"/>
    <property type="match status" value="1"/>
</dbReference>
<dbReference type="EMBL" id="JBEFKJ010000015">
    <property type="protein sequence ID" value="KAL2041971.1"/>
    <property type="molecule type" value="Genomic_DNA"/>
</dbReference>
<dbReference type="PANTHER" id="PTHR23504">
    <property type="entry name" value="MAJOR FACILITATOR SUPERFAMILY DOMAIN-CONTAINING PROTEIN 10"/>
    <property type="match status" value="1"/>
</dbReference>
<dbReference type="CDD" id="cd17330">
    <property type="entry name" value="MFS_SLC46_TetA_like"/>
    <property type="match status" value="1"/>
</dbReference>
<protein>
    <recommendedName>
        <fullName evidence="8">Major facilitator superfamily (MFS) profile domain-containing protein</fullName>
    </recommendedName>
</protein>
<feature type="transmembrane region" description="Helical" evidence="7">
    <location>
        <begin position="440"/>
        <end position="460"/>
    </location>
</feature>
<evidence type="ECO:0000256" key="6">
    <source>
        <dbReference type="SAM" id="MobiDB-lite"/>
    </source>
</evidence>
<keyword evidence="3 7" id="KW-0812">Transmembrane</keyword>